<keyword evidence="11" id="KW-0119">Carbohydrate metabolism</keyword>
<dbReference type="Gene3D" id="2.60.40.1180">
    <property type="entry name" value="Golgi alpha-mannosidase II"/>
    <property type="match status" value="1"/>
</dbReference>
<evidence type="ECO:0000256" key="13">
    <source>
        <dbReference type="PIRSR" id="PIRSR001024-1"/>
    </source>
</evidence>
<keyword evidence="6" id="KW-0732">Signal</keyword>
<feature type="binding site" evidence="16">
    <location>
        <position position="345"/>
    </location>
    <ligand>
        <name>substrate</name>
    </ligand>
</feature>
<dbReference type="InterPro" id="IPR013780">
    <property type="entry name" value="Glyco_hydro_b"/>
</dbReference>
<evidence type="ECO:0000256" key="10">
    <source>
        <dbReference type="ARBA" id="ARBA00023180"/>
    </source>
</evidence>
<dbReference type="PANTHER" id="PTHR10357">
    <property type="entry name" value="ALPHA-AMYLASE FAMILY MEMBER"/>
    <property type="match status" value="1"/>
</dbReference>
<proteinExistence type="inferred from homology"/>
<keyword evidence="12" id="KW-0326">Glycosidase</keyword>
<evidence type="ECO:0000256" key="1">
    <source>
        <dbReference type="ARBA" id="ARBA00000548"/>
    </source>
</evidence>
<feature type="binding site" evidence="16">
    <location>
        <position position="298"/>
    </location>
    <ligand>
        <name>substrate</name>
    </ligand>
</feature>
<comment type="cofactor">
    <cofactor evidence="2">
        <name>Ca(2+)</name>
        <dbReference type="ChEBI" id="CHEBI:29108"/>
    </cofactor>
</comment>
<dbReference type="EMBL" id="GDID01004990">
    <property type="protein sequence ID" value="JAP91616.1"/>
    <property type="molecule type" value="Transcribed_RNA"/>
</dbReference>
<dbReference type="AlphaFoldDB" id="A0A146K7P4"/>
<feature type="active site" description="Nucleophile" evidence="13">
    <location>
        <position position="205"/>
    </location>
</feature>
<dbReference type="InterPro" id="IPR015340">
    <property type="entry name" value="A_amylase_C_dom"/>
</dbReference>
<evidence type="ECO:0000256" key="3">
    <source>
        <dbReference type="ARBA" id="ARBA00008061"/>
    </source>
</evidence>
<dbReference type="SMART" id="SM00642">
    <property type="entry name" value="Aamy"/>
    <property type="match status" value="1"/>
</dbReference>
<dbReference type="SUPFAM" id="SSF51011">
    <property type="entry name" value="Glycosyl hydrolase domain"/>
    <property type="match status" value="1"/>
</dbReference>
<feature type="non-terminal residue" evidence="18">
    <location>
        <position position="461"/>
    </location>
</feature>
<keyword evidence="10" id="KW-0325">Glycoprotein</keyword>
<feature type="active site" description="Proton donor" evidence="13">
    <location>
        <position position="229"/>
    </location>
</feature>
<evidence type="ECO:0000256" key="5">
    <source>
        <dbReference type="ARBA" id="ARBA00022723"/>
    </source>
</evidence>
<evidence type="ECO:0000256" key="8">
    <source>
        <dbReference type="ARBA" id="ARBA00022837"/>
    </source>
</evidence>
<feature type="disulfide bond" evidence="15">
    <location>
        <begin position="153"/>
        <end position="167"/>
    </location>
</feature>
<feature type="binding site" evidence="16">
    <location>
        <position position="40"/>
    </location>
    <ligand>
        <name>substrate</name>
    </ligand>
</feature>
<organism evidence="18">
    <name type="scientific">Trepomonas sp. PC1</name>
    <dbReference type="NCBI Taxonomy" id="1076344"/>
    <lineage>
        <taxon>Eukaryota</taxon>
        <taxon>Metamonada</taxon>
        <taxon>Diplomonadida</taxon>
        <taxon>Hexamitidae</taxon>
        <taxon>Hexamitinae</taxon>
        <taxon>Trepomonas</taxon>
    </lineage>
</organism>
<name>A0A146K7P4_9EUKA</name>
<feature type="non-terminal residue" evidence="18">
    <location>
        <position position="1"/>
    </location>
</feature>
<dbReference type="Pfam" id="PF09260">
    <property type="entry name" value="A_amylase_dom_C"/>
    <property type="match status" value="1"/>
</dbReference>
<evidence type="ECO:0000313" key="18">
    <source>
        <dbReference type="EMBL" id="JAP91616.1"/>
    </source>
</evidence>
<protein>
    <recommendedName>
        <fullName evidence="4">alpha-amylase</fullName>
        <ecNumber evidence="4">3.2.1.1</ecNumber>
    </recommendedName>
</protein>
<dbReference type="Gene3D" id="3.20.20.80">
    <property type="entry name" value="Glycosidases"/>
    <property type="match status" value="1"/>
</dbReference>
<evidence type="ECO:0000256" key="15">
    <source>
        <dbReference type="PIRSR" id="PIRSR001024-4"/>
    </source>
</evidence>
<evidence type="ECO:0000256" key="6">
    <source>
        <dbReference type="ARBA" id="ARBA00022729"/>
    </source>
</evidence>
<feature type="binding site" evidence="16">
    <location>
        <position position="87"/>
    </location>
    <ligand>
        <name>substrate</name>
    </ligand>
</feature>
<keyword evidence="9 15" id="KW-1015">Disulfide bond</keyword>
<sequence length="461" mass="54250">LISVQAPAAKEWRNRRIYQLLTDRFAAFEKDKKPCTQVSQLYSYCGGTFDAVASKLDYIKNLGYNAIWISPTVAQTEDNITAYHGYWFSDLFATNKWFGSDQDLKNLIKECHKRDIWVMADVVYNHMGYCSGGKMDQTCVKTFPEQKSYHPYCDIQDWNDQWQLMNCRLAGLPDLDQQNEEVKDTLLKWTTWYMDEFKFDGVRIDTVKHVQHEFWQDLRKISPWFQLGEIWDLNIDLLKSFTNDKELYSTMNYPMQNDIKFIMGGSNSFWDIHTHFEQMSQAFGDHQHDLGVFFENHDNQRFLWDHNDLVKFESALILIHTWIGIPILYYGAEQDLTGSFDPDCRRPLWNYGYNEESPRYKLLQKLNKLRQKLPFEELDQREVSVDDHHYAFTRGNKVMVVLSNLGTGGWKQNYQLQSPFNANAQVCDYLSGECFNVGGDGKIDVEMNNGQCRIYIQQKDM</sequence>
<evidence type="ECO:0000256" key="14">
    <source>
        <dbReference type="PIRSR" id="PIRSR001024-2"/>
    </source>
</evidence>
<evidence type="ECO:0000259" key="17">
    <source>
        <dbReference type="SMART" id="SM00642"/>
    </source>
</evidence>
<dbReference type="InterPro" id="IPR006047">
    <property type="entry name" value="GH13_cat_dom"/>
</dbReference>
<dbReference type="InterPro" id="IPR017853">
    <property type="entry name" value="GH"/>
</dbReference>
<dbReference type="EC" id="3.2.1.1" evidence="4"/>
<keyword evidence="8" id="KW-0106">Calcium</keyword>
<dbReference type="SUPFAM" id="SSF51445">
    <property type="entry name" value="(Trans)glycosidases"/>
    <property type="match status" value="1"/>
</dbReference>
<feature type="binding site" evidence="16">
    <location>
        <position position="203"/>
    </location>
    <ligand>
        <name>substrate</name>
    </ligand>
</feature>
<evidence type="ECO:0000256" key="7">
    <source>
        <dbReference type="ARBA" id="ARBA00022801"/>
    </source>
</evidence>
<dbReference type="PANTHER" id="PTHR10357:SF215">
    <property type="entry name" value="ALPHA-AMYLASE 1"/>
    <property type="match status" value="1"/>
</dbReference>
<dbReference type="Pfam" id="PF00128">
    <property type="entry name" value="Alpha-amylase"/>
    <property type="match status" value="1"/>
</dbReference>
<accession>A0A146K7P4</accession>
<evidence type="ECO:0000256" key="12">
    <source>
        <dbReference type="ARBA" id="ARBA00023295"/>
    </source>
</evidence>
<feature type="binding site" evidence="16">
    <location>
        <position position="126"/>
    </location>
    <ligand>
        <name>substrate</name>
    </ligand>
</feature>
<evidence type="ECO:0000256" key="9">
    <source>
        <dbReference type="ARBA" id="ARBA00023157"/>
    </source>
</evidence>
<keyword evidence="7" id="KW-0378">Hydrolase</keyword>
<dbReference type="PIRSF" id="PIRSF001024">
    <property type="entry name" value="Alph-amyl_fung"/>
    <property type="match status" value="1"/>
</dbReference>
<dbReference type="GO" id="GO:0004556">
    <property type="term" value="F:alpha-amylase activity"/>
    <property type="evidence" value="ECO:0007669"/>
    <property type="project" value="UniProtKB-EC"/>
</dbReference>
<reference evidence="18" key="1">
    <citation type="submission" date="2015-07" db="EMBL/GenBank/DDBJ databases">
        <title>Adaptation to a free-living lifestyle via gene acquisitions in the diplomonad Trepomonas sp. PC1.</title>
        <authorList>
            <person name="Xu F."/>
            <person name="Jerlstrom-Hultqvist J."/>
            <person name="Kolisko M."/>
            <person name="Simpson A.G.B."/>
            <person name="Roger A.J."/>
            <person name="Svard S.G."/>
            <person name="Andersson J.O."/>
        </authorList>
    </citation>
    <scope>NUCLEOTIDE SEQUENCE</scope>
    <source>
        <strain evidence="18">PC1</strain>
    </source>
</reference>
<evidence type="ECO:0000256" key="2">
    <source>
        <dbReference type="ARBA" id="ARBA00001913"/>
    </source>
</evidence>
<feature type="site" description="Transition state stabilizer" evidence="14">
    <location>
        <position position="298"/>
    </location>
</feature>
<feature type="disulfide bond" evidence="15">
    <location>
        <begin position="35"/>
        <end position="45"/>
    </location>
</feature>
<dbReference type="GO" id="GO:0016052">
    <property type="term" value="P:carbohydrate catabolic process"/>
    <property type="evidence" value="ECO:0007669"/>
    <property type="project" value="InterPro"/>
</dbReference>
<evidence type="ECO:0000256" key="16">
    <source>
        <dbReference type="PIRSR" id="PIRSR001024-5"/>
    </source>
</evidence>
<comment type="similarity">
    <text evidence="3">Belongs to the glycosyl hydrolase 13 family.</text>
</comment>
<keyword evidence="5" id="KW-0479">Metal-binding</keyword>
<gene>
    <name evidence="18" type="ORF">TPC1_16718</name>
</gene>
<comment type="catalytic activity">
    <reaction evidence="1">
        <text>Endohydrolysis of (1-&gt;4)-alpha-D-glucosidic linkages in polysaccharides containing three or more (1-&gt;4)-alpha-linked D-glucose units.</text>
        <dbReference type="EC" id="3.2.1.1"/>
    </reaction>
</comment>
<dbReference type="InterPro" id="IPR013777">
    <property type="entry name" value="A-amylase-like"/>
</dbReference>
<evidence type="ECO:0000256" key="4">
    <source>
        <dbReference type="ARBA" id="ARBA00012595"/>
    </source>
</evidence>
<feature type="domain" description="Glycosyl hydrolase family 13 catalytic" evidence="17">
    <location>
        <begin position="19"/>
        <end position="370"/>
    </location>
</feature>
<dbReference type="GO" id="GO:0005509">
    <property type="term" value="F:calcium ion binding"/>
    <property type="evidence" value="ECO:0007669"/>
    <property type="project" value="InterPro"/>
</dbReference>
<evidence type="ECO:0000256" key="11">
    <source>
        <dbReference type="ARBA" id="ARBA00023277"/>
    </source>
</evidence>